<dbReference type="GO" id="GO:0016301">
    <property type="term" value="F:kinase activity"/>
    <property type="evidence" value="ECO:0007669"/>
    <property type="project" value="UniProtKB-KW"/>
</dbReference>
<evidence type="ECO:0000313" key="3">
    <source>
        <dbReference type="Proteomes" id="UP001138500"/>
    </source>
</evidence>
<reference evidence="2 3" key="1">
    <citation type="journal article" date="2018" name="IMA Fungus">
        <title>IMA Genome-F 10: Nine draft genome sequences of Claviceps purpurea s.lat., including C. arundinis, C. humidiphila, and C. cf. spartinae, pseudomolecules for the pitch canker pathogen Fusarium circinatum, draft genome of Davidsoniella eucalypti, Grosmannia galeiformis, Quambalaria eucalypti, and Teratosphaeria destructans.</title>
        <authorList>
            <person name="Wingfield B.D."/>
            <person name="Liu M."/>
            <person name="Nguyen H.D."/>
            <person name="Lane F.A."/>
            <person name="Morgan S.W."/>
            <person name="De Vos L."/>
            <person name="Wilken P.M."/>
            <person name="Duong T.A."/>
            <person name="Aylward J."/>
            <person name="Coetzee M.P."/>
            <person name="Dadej K."/>
            <person name="De Beer Z.W."/>
            <person name="Findlay W."/>
            <person name="Havenga M."/>
            <person name="Kolarik M."/>
            <person name="Menzies J.G."/>
            <person name="Naidoo K."/>
            <person name="Pochopski O."/>
            <person name="Shoukouhi P."/>
            <person name="Santana Q.C."/>
            <person name="Seifert K.A."/>
            <person name="Soal N."/>
            <person name="Steenkamp E.T."/>
            <person name="Tatham C.T."/>
            <person name="van der Nest M.A."/>
            <person name="Wingfield M.J."/>
        </authorList>
    </citation>
    <scope>NUCLEOTIDE SEQUENCE [LARGE SCALE GENOMIC DNA]</scope>
    <source>
        <strain evidence="2">CMW44962</strain>
    </source>
</reference>
<reference evidence="2 3" key="2">
    <citation type="journal article" date="2021" name="Curr. Genet.">
        <title>Genetic response to nitrogen starvation in the aggressive Eucalyptus foliar pathogen Teratosphaeria destructans.</title>
        <authorList>
            <person name="Havenga M."/>
            <person name="Wingfield B.D."/>
            <person name="Wingfield M.J."/>
            <person name="Dreyer L.L."/>
            <person name="Roets F."/>
            <person name="Aylward J."/>
        </authorList>
    </citation>
    <scope>NUCLEOTIDE SEQUENCE [LARGE SCALE GENOMIC DNA]</scope>
    <source>
        <strain evidence="2">CMW44962</strain>
    </source>
</reference>
<comment type="caution">
    <text evidence="2">The sequence shown here is derived from an EMBL/GenBank/DDBJ whole genome shotgun (WGS) entry which is preliminary data.</text>
</comment>
<proteinExistence type="predicted"/>
<sequence length="62" mass="6481">MTVDDHLPQPGFVAQGQLIGGGLSGIVELLPNGHVVKTLWPGEDGLESQRDMRTKPGCTGGL</sequence>
<dbReference type="Proteomes" id="UP001138500">
    <property type="component" value="Unassembled WGS sequence"/>
</dbReference>
<name>A0A9W7VYH4_9PEZI</name>
<dbReference type="AlphaFoldDB" id="A0A9W7VYH4"/>
<gene>
    <name evidence="2" type="ORF">Tdes44962_MAKER05711</name>
</gene>
<evidence type="ECO:0000256" key="1">
    <source>
        <dbReference type="SAM" id="MobiDB-lite"/>
    </source>
</evidence>
<keyword evidence="3" id="KW-1185">Reference proteome</keyword>
<organism evidence="2 3">
    <name type="scientific">Teratosphaeria destructans</name>
    <dbReference type="NCBI Taxonomy" id="418781"/>
    <lineage>
        <taxon>Eukaryota</taxon>
        <taxon>Fungi</taxon>
        <taxon>Dikarya</taxon>
        <taxon>Ascomycota</taxon>
        <taxon>Pezizomycotina</taxon>
        <taxon>Dothideomycetes</taxon>
        <taxon>Dothideomycetidae</taxon>
        <taxon>Mycosphaerellales</taxon>
        <taxon>Teratosphaeriaceae</taxon>
        <taxon>Teratosphaeria</taxon>
    </lineage>
</organism>
<accession>A0A9W7VYH4</accession>
<dbReference type="EMBL" id="RIBY02002434">
    <property type="protein sequence ID" value="KAH9814274.1"/>
    <property type="molecule type" value="Genomic_DNA"/>
</dbReference>
<dbReference type="OrthoDB" id="1668230at2759"/>
<protein>
    <submittedName>
        <fullName evidence="2">Kinase-like protein</fullName>
    </submittedName>
</protein>
<evidence type="ECO:0000313" key="2">
    <source>
        <dbReference type="EMBL" id="KAH9814274.1"/>
    </source>
</evidence>
<feature type="region of interest" description="Disordered" evidence="1">
    <location>
        <begin position="43"/>
        <end position="62"/>
    </location>
</feature>